<gene>
    <name evidence="2" type="ORF">GO493_07735</name>
</gene>
<evidence type="ECO:0000313" key="3">
    <source>
        <dbReference type="Proteomes" id="UP000461730"/>
    </source>
</evidence>
<keyword evidence="1" id="KW-0732">Signal</keyword>
<dbReference type="InterPro" id="IPR026444">
    <property type="entry name" value="Secre_tail"/>
</dbReference>
<keyword evidence="3" id="KW-1185">Reference proteome</keyword>
<dbReference type="Pfam" id="PF13573">
    <property type="entry name" value="SprB"/>
    <property type="match status" value="5"/>
</dbReference>
<evidence type="ECO:0000313" key="2">
    <source>
        <dbReference type="EMBL" id="MVT08148.1"/>
    </source>
</evidence>
<sequence>MPVKFRNLILFLLLLFSMPAAFAQSDVEYTAPIPLYMLVNVKANFRMDTRMWMYDGRANDVPLIKTYESADEIAFYCGEIIGSPPYYLYIERYYPPNLYPVKEILDYLYRMYPISQEALNQSPVDLPIPYGEFSYIGPDTPLICRFVYVMVAPWKPTSPSEGGIICANDILNIQTINNKDYPDANDVYPLVLSSMVFEYNVADSAQWIPCDSVRMDWEDAHLSFRPQDRITSVRNATTKKKLRFRCRQRAAYNDGHVFYSPYSEPTGYMEIHPPAPFVDESRIVKTAACPTENNGTITVPSGAVKSNFSRMRWILRKGLVTTPCDPGLTAGQSNCGDQEDWSNGSVPVEDVIHVDNLKPGTYTLWVYNPGQDEGNCVRYIPITIDELAPLSVTTDAAKTKNLSCYNSNDGTIGVNAAGANTSGTYYFTLLSGTNVIRAEQAGTGNTMLWENLPAGTYQARVRNSSCRNVAATGDIIVTQPAALTGELVATSPTCTSPGNGMVSVTANANGGTISNYLFNLYKDNVLVLTSGPVTSSSYTFTDLEGGNYKAAVINNDQPLCPSWDSSVTLTTLVPLAVNLTARDSVSCYGGNDGRLEFSAMGGTGLYLYTLESGGVSVSNTTGTFTELTAGNYTITVKNQGNTCNDEVVQNIAVYQRTAINIQLQQTPLSCYGLTDASIKAIVSGGAGNFYYQWQQLKNGVWTDNSFWFSTDTQIENLDAGTYRLIIKDNLAPACTVTSTPMTVDAITPVQISNINVRDAVCKADGTQIEMAAEGGVGGYVYEWSVDNMNWQAFPGTVTVTTSGNYKLRVTDAHHCMVTSPSTYAVSIPDAPLSFTYTLSDYKGYNVSCAGKTDGFIQVTAAGGNGGSYSGYTYALDNGAYGTLALLEHIAAGIHTISVKDGRGCVVSKTVTLTAPVSELEITVTSKQHNGCGADPVGQITVQSKGGTAPYAYSSGNDVWQDSPVLTGIAAGDYTLQVRDANGCISDIATSLTSIYPPITVAADVIPVTCHGLSDGAITLTAGGGDGNYAYQWATTGANGSAAKNIPAGVYTVEVKDGTGCKQALTYTVTQPEPLILQVAAPGICDGLSEGSITATVTGGTSPYQYSLDKSSWLAEGTFGGLPTGKYRLDVRDANKCLAGQDITITKLNIKPEVDFLVASRKNALDTLLIREISIPAPDFVNWTYHPDAVFLGTVEGAPLIRFSKAGTYWVEMAATFGNCTYSLRKELTIGAYDPQAGPGYSTPVKVIDTVVLAPNPNNGNFNYTVKLNRKQQMIVYVYDMNGAVADKKKYAPALEVNDSFTLNGVITGTYILRVIAESESKDVRFIITK</sequence>
<feature type="chain" id="PRO_5029707669" evidence="1">
    <location>
        <begin position="24"/>
        <end position="1329"/>
    </location>
</feature>
<dbReference type="RefSeq" id="WP_157305562.1">
    <property type="nucleotide sequence ID" value="NZ_WRXN01000002.1"/>
</dbReference>
<reference evidence="2 3" key="1">
    <citation type="submission" date="2019-12" db="EMBL/GenBank/DDBJ databases">
        <title>Chitinophaga sp. strain ysch24 (GDMCC 1.1355), whole genome shotgun sequence.</title>
        <authorList>
            <person name="Zhang X."/>
        </authorList>
    </citation>
    <scope>NUCLEOTIDE SEQUENCE [LARGE SCALE GENOMIC DNA]</scope>
    <source>
        <strain evidence="3">ysch24</strain>
    </source>
</reference>
<feature type="signal peptide" evidence="1">
    <location>
        <begin position="1"/>
        <end position="23"/>
    </location>
</feature>
<evidence type="ECO:0000256" key="1">
    <source>
        <dbReference type="SAM" id="SignalP"/>
    </source>
</evidence>
<dbReference type="InterPro" id="IPR025667">
    <property type="entry name" value="SprB_repeat"/>
</dbReference>
<dbReference type="NCBIfam" id="TIGR04183">
    <property type="entry name" value="Por_Secre_tail"/>
    <property type="match status" value="1"/>
</dbReference>
<comment type="caution">
    <text evidence="2">The sequence shown here is derived from an EMBL/GenBank/DDBJ whole genome shotgun (WGS) entry which is preliminary data.</text>
</comment>
<name>A0A7K1U1C7_9BACT</name>
<proteinExistence type="predicted"/>
<dbReference type="Proteomes" id="UP000461730">
    <property type="component" value="Unassembled WGS sequence"/>
</dbReference>
<organism evidence="2 3">
    <name type="scientific">Chitinophaga tropicalis</name>
    <dbReference type="NCBI Taxonomy" id="2683588"/>
    <lineage>
        <taxon>Bacteria</taxon>
        <taxon>Pseudomonadati</taxon>
        <taxon>Bacteroidota</taxon>
        <taxon>Chitinophagia</taxon>
        <taxon>Chitinophagales</taxon>
        <taxon>Chitinophagaceae</taxon>
        <taxon>Chitinophaga</taxon>
    </lineage>
</organism>
<protein>
    <submittedName>
        <fullName evidence="2">T9SS type A sorting domain-containing protein</fullName>
    </submittedName>
</protein>
<dbReference type="EMBL" id="WRXN01000002">
    <property type="protein sequence ID" value="MVT08148.1"/>
    <property type="molecule type" value="Genomic_DNA"/>
</dbReference>
<accession>A0A7K1U1C7</accession>